<gene>
    <name evidence="2" type="ORF">BOTNAR_0829g00010</name>
</gene>
<evidence type="ECO:0000313" key="3">
    <source>
        <dbReference type="Proteomes" id="UP000297452"/>
    </source>
</evidence>
<evidence type="ECO:0000313" key="2">
    <source>
        <dbReference type="EMBL" id="TGO44402.1"/>
    </source>
</evidence>
<dbReference type="OrthoDB" id="10638675at2759"/>
<feature type="region of interest" description="Disordered" evidence="1">
    <location>
        <begin position="45"/>
        <end position="66"/>
    </location>
</feature>
<evidence type="ECO:0000256" key="1">
    <source>
        <dbReference type="SAM" id="MobiDB-lite"/>
    </source>
</evidence>
<feature type="compositionally biased region" description="Pro residues" evidence="1">
    <location>
        <begin position="49"/>
        <end position="60"/>
    </location>
</feature>
<name>A0A4Z1HA92_9HELO</name>
<protein>
    <submittedName>
        <fullName evidence="2">Uncharacterized protein</fullName>
    </submittedName>
</protein>
<comment type="caution">
    <text evidence="2">The sequence shown here is derived from an EMBL/GenBank/DDBJ whole genome shotgun (WGS) entry which is preliminary data.</text>
</comment>
<accession>A0A4Z1HA92</accession>
<dbReference type="EMBL" id="PQXJ01000825">
    <property type="protein sequence ID" value="TGO44402.1"/>
    <property type="molecule type" value="Genomic_DNA"/>
</dbReference>
<organism evidence="2 3">
    <name type="scientific">Botryotinia narcissicola</name>
    <dbReference type="NCBI Taxonomy" id="278944"/>
    <lineage>
        <taxon>Eukaryota</taxon>
        <taxon>Fungi</taxon>
        <taxon>Dikarya</taxon>
        <taxon>Ascomycota</taxon>
        <taxon>Pezizomycotina</taxon>
        <taxon>Leotiomycetes</taxon>
        <taxon>Helotiales</taxon>
        <taxon>Sclerotiniaceae</taxon>
        <taxon>Botryotinia</taxon>
    </lineage>
</organism>
<sequence>MYHEGARIERNWWMRESRKVSAGFSLVTVATILTARTVNGLAIPRASSLPPPPPLPPAPRAPFAEDSPEMPELVQLRAAARFIRRLLEVIGLGTIVQDPTSIRTIELLDVPKSFCTSNTIGMYSSLDCKNLALFSGVKRHFSHLITPNPTVSEKERGDNLVCVHIFSIGDKGLRNTISPDPQTHKLENVTRRIDVFYSQHSISEQIFHIVQSITGRTSNAVW</sequence>
<keyword evidence="3" id="KW-1185">Reference proteome</keyword>
<reference evidence="2 3" key="1">
    <citation type="submission" date="2017-12" db="EMBL/GenBank/DDBJ databases">
        <title>Comparative genomics of Botrytis spp.</title>
        <authorList>
            <person name="Valero-Jimenez C.A."/>
            <person name="Tapia P."/>
            <person name="Veloso J."/>
            <person name="Silva-Moreno E."/>
            <person name="Staats M."/>
            <person name="Valdes J.H."/>
            <person name="Van Kan J.A.L."/>
        </authorList>
    </citation>
    <scope>NUCLEOTIDE SEQUENCE [LARGE SCALE GENOMIC DNA]</scope>
    <source>
        <strain evidence="2 3">MUCL2120</strain>
    </source>
</reference>
<proteinExistence type="predicted"/>
<dbReference type="Proteomes" id="UP000297452">
    <property type="component" value="Unassembled WGS sequence"/>
</dbReference>
<dbReference type="AlphaFoldDB" id="A0A4Z1HA92"/>